<organism evidence="1 2">
    <name type="scientific">Microscilla marina ATCC 23134</name>
    <dbReference type="NCBI Taxonomy" id="313606"/>
    <lineage>
        <taxon>Bacteria</taxon>
        <taxon>Pseudomonadati</taxon>
        <taxon>Bacteroidota</taxon>
        <taxon>Cytophagia</taxon>
        <taxon>Cytophagales</taxon>
        <taxon>Microscillaceae</taxon>
        <taxon>Microscilla</taxon>
    </lineage>
</organism>
<proteinExistence type="predicted"/>
<evidence type="ECO:0000313" key="2">
    <source>
        <dbReference type="Proteomes" id="UP000004095"/>
    </source>
</evidence>
<sequence>MAIIIDKLELDELTQCWAVHIDRDKPEDLSKYFINSNGYFIEGYEISFNEYLELINSVGTHIFKVRFALMKSSLSTNLLFTIVLWGEDKNGNPTTGYLKLEENDARFGGKKNTPIPDVLANERLKAWEALKDVTTPLKRIFQLDAYGGMNLRGYNYQLDDFFDILKGLENQKSEDISIHFKFCCLIYDFQKNGKTQIKEPQNGYFDLMIASSTEAYDQVLHNLFYDAGAPCPPMCGEN</sequence>
<evidence type="ECO:0000313" key="1">
    <source>
        <dbReference type="EMBL" id="EAY29370.1"/>
    </source>
</evidence>
<dbReference type="RefSeq" id="WP_002696383.1">
    <property type="nucleotide sequence ID" value="NZ_AAWS01000011.1"/>
</dbReference>
<name>A1ZJR7_MICM2</name>
<keyword evidence="2" id="KW-1185">Reference proteome</keyword>
<comment type="caution">
    <text evidence="1">The sequence shown here is derived from an EMBL/GenBank/DDBJ whole genome shotgun (WGS) entry which is preliminary data.</text>
</comment>
<dbReference type="AlphaFoldDB" id="A1ZJR7"/>
<gene>
    <name evidence="1" type="ORF">M23134_01426</name>
</gene>
<dbReference type="EMBL" id="AAWS01000011">
    <property type="protein sequence ID" value="EAY29370.1"/>
    <property type="molecule type" value="Genomic_DNA"/>
</dbReference>
<dbReference type="Proteomes" id="UP000004095">
    <property type="component" value="Unassembled WGS sequence"/>
</dbReference>
<protein>
    <submittedName>
        <fullName evidence="1">Uncharacterized protein</fullName>
    </submittedName>
</protein>
<reference evidence="1 2" key="1">
    <citation type="submission" date="2007-01" db="EMBL/GenBank/DDBJ databases">
        <authorList>
            <person name="Haygood M."/>
            <person name="Podell S."/>
            <person name="Anderson C."/>
            <person name="Hopkinson B."/>
            <person name="Roe K."/>
            <person name="Barbeau K."/>
            <person name="Gaasterland T."/>
            <person name="Ferriera S."/>
            <person name="Johnson J."/>
            <person name="Kravitz S."/>
            <person name="Beeson K."/>
            <person name="Sutton G."/>
            <person name="Rogers Y.-H."/>
            <person name="Friedman R."/>
            <person name="Frazier M."/>
            <person name="Venter J.C."/>
        </authorList>
    </citation>
    <scope>NUCLEOTIDE SEQUENCE [LARGE SCALE GENOMIC DNA]</scope>
    <source>
        <strain evidence="1 2">ATCC 23134</strain>
    </source>
</reference>
<accession>A1ZJR7</accession>